<evidence type="ECO:0000259" key="5">
    <source>
        <dbReference type="PROSITE" id="PS50042"/>
    </source>
</evidence>
<dbReference type="InterPro" id="IPR036390">
    <property type="entry name" value="WH_DNA-bd_sf"/>
</dbReference>
<feature type="domain" description="Cyclic nucleotide-binding" evidence="5">
    <location>
        <begin position="4"/>
        <end position="107"/>
    </location>
</feature>
<dbReference type="GO" id="GO:0005829">
    <property type="term" value="C:cytosol"/>
    <property type="evidence" value="ECO:0007669"/>
    <property type="project" value="TreeGrafter"/>
</dbReference>
<dbReference type="InterPro" id="IPR050397">
    <property type="entry name" value="Env_Response_Regulators"/>
</dbReference>
<gene>
    <name evidence="7" type="ORF">CQU01_09990</name>
</gene>
<dbReference type="SMART" id="SM00100">
    <property type="entry name" value="cNMP"/>
    <property type="match status" value="1"/>
</dbReference>
<dbReference type="GO" id="GO:0003700">
    <property type="term" value="F:DNA-binding transcription factor activity"/>
    <property type="evidence" value="ECO:0007669"/>
    <property type="project" value="TreeGrafter"/>
</dbReference>
<dbReference type="PANTHER" id="PTHR24567">
    <property type="entry name" value="CRP FAMILY TRANSCRIPTIONAL REGULATORY PROTEIN"/>
    <property type="match status" value="1"/>
</dbReference>
<keyword evidence="4" id="KW-0804">Transcription</keyword>
<dbReference type="SMART" id="SM00419">
    <property type="entry name" value="HTH_CRP"/>
    <property type="match status" value="1"/>
</dbReference>
<keyword evidence="1" id="KW-0805">Transcription regulation</keyword>
<dbReference type="SUPFAM" id="SSF46785">
    <property type="entry name" value="Winged helix' DNA-binding domain"/>
    <property type="match status" value="1"/>
</dbReference>
<dbReference type="InterPro" id="IPR000595">
    <property type="entry name" value="cNMP-bd_dom"/>
</dbReference>
<dbReference type="Pfam" id="PF00027">
    <property type="entry name" value="cNMP_binding"/>
    <property type="match status" value="1"/>
</dbReference>
<dbReference type="InterPro" id="IPR014710">
    <property type="entry name" value="RmlC-like_jellyroll"/>
</dbReference>
<proteinExistence type="predicted"/>
<organism evidence="7 8">
    <name type="scientific">Cerasibacillus quisquiliarum</name>
    <dbReference type="NCBI Taxonomy" id="227865"/>
    <lineage>
        <taxon>Bacteria</taxon>
        <taxon>Bacillati</taxon>
        <taxon>Bacillota</taxon>
        <taxon>Bacilli</taxon>
        <taxon>Bacillales</taxon>
        <taxon>Bacillaceae</taxon>
        <taxon>Cerasibacillus</taxon>
    </lineage>
</organism>
<evidence type="ECO:0000256" key="2">
    <source>
        <dbReference type="ARBA" id="ARBA00023125"/>
    </source>
</evidence>
<dbReference type="Pfam" id="PF13545">
    <property type="entry name" value="HTH_Crp_2"/>
    <property type="match status" value="1"/>
</dbReference>
<dbReference type="EMBL" id="BJXW01000009">
    <property type="protein sequence ID" value="GEN30761.1"/>
    <property type="molecule type" value="Genomic_DNA"/>
</dbReference>
<evidence type="ECO:0000256" key="4">
    <source>
        <dbReference type="ARBA" id="ARBA00023163"/>
    </source>
</evidence>
<comment type="caution">
    <text evidence="7">The sequence shown here is derived from an EMBL/GenBank/DDBJ whole genome shotgun (WGS) entry which is preliminary data.</text>
</comment>
<name>A0A511UYB3_9BACI</name>
<evidence type="ECO:0000313" key="8">
    <source>
        <dbReference type="Proteomes" id="UP000321491"/>
    </source>
</evidence>
<feature type="domain" description="HTH crp-type" evidence="6">
    <location>
        <begin position="138"/>
        <end position="211"/>
    </location>
</feature>
<dbReference type="GO" id="GO:0003677">
    <property type="term" value="F:DNA binding"/>
    <property type="evidence" value="ECO:0007669"/>
    <property type="project" value="UniProtKB-KW"/>
</dbReference>
<keyword evidence="2" id="KW-0238">DNA-binding</keyword>
<dbReference type="SUPFAM" id="SSF51206">
    <property type="entry name" value="cAMP-binding domain-like"/>
    <property type="match status" value="1"/>
</dbReference>
<accession>A0A511UYB3</accession>
<dbReference type="InterPro" id="IPR036388">
    <property type="entry name" value="WH-like_DNA-bd_sf"/>
</dbReference>
<dbReference type="Proteomes" id="UP000321491">
    <property type="component" value="Unassembled WGS sequence"/>
</dbReference>
<dbReference type="RefSeq" id="WP_146936321.1">
    <property type="nucleotide sequence ID" value="NZ_BJXW01000009.1"/>
</dbReference>
<evidence type="ECO:0000256" key="3">
    <source>
        <dbReference type="ARBA" id="ARBA00023159"/>
    </source>
</evidence>
<protein>
    <submittedName>
        <fullName evidence="7">cAMP-binding protein</fullName>
    </submittedName>
</protein>
<reference evidence="7 8" key="1">
    <citation type="submission" date="2019-07" db="EMBL/GenBank/DDBJ databases">
        <title>Whole genome shotgun sequence of Cerasibacillus quisquiliarum NBRC 102429.</title>
        <authorList>
            <person name="Hosoyama A."/>
            <person name="Uohara A."/>
            <person name="Ohji S."/>
            <person name="Ichikawa N."/>
        </authorList>
    </citation>
    <scope>NUCLEOTIDE SEQUENCE [LARGE SCALE GENOMIC DNA]</scope>
    <source>
        <strain evidence="7 8">NBRC 102429</strain>
    </source>
</reference>
<dbReference type="PROSITE" id="PS51063">
    <property type="entry name" value="HTH_CRP_2"/>
    <property type="match status" value="1"/>
</dbReference>
<sequence length="229" mass="26116">MVALLQRFEPADRDKIILKSKIYIVEKGDTVYKEGDPAHHLYFIESGEVRIFKNISDDKEITIFIRRKQDAFGETGVFTGTKYTNTAKATKRCKLYVLQKEDIESLIKQNGKIGLEFTKWLTEELEISKAKIRDYLAFGTEGAIASIFIRYSNMYGVISSEGISITEPIKLKDVSKHIGVSRETVSRIVNKWKENGIVTNINKQYVIQDIDYLTQLLACETCAVKNCVL</sequence>
<dbReference type="PANTHER" id="PTHR24567:SF74">
    <property type="entry name" value="HTH-TYPE TRANSCRIPTIONAL REGULATOR ARCR"/>
    <property type="match status" value="1"/>
</dbReference>
<dbReference type="CDD" id="cd00038">
    <property type="entry name" value="CAP_ED"/>
    <property type="match status" value="1"/>
</dbReference>
<dbReference type="Gene3D" id="2.60.120.10">
    <property type="entry name" value="Jelly Rolls"/>
    <property type="match status" value="1"/>
</dbReference>
<keyword evidence="8" id="KW-1185">Reference proteome</keyword>
<dbReference type="InterPro" id="IPR018490">
    <property type="entry name" value="cNMP-bd_dom_sf"/>
</dbReference>
<evidence type="ECO:0000259" key="6">
    <source>
        <dbReference type="PROSITE" id="PS51063"/>
    </source>
</evidence>
<dbReference type="PROSITE" id="PS50042">
    <property type="entry name" value="CNMP_BINDING_3"/>
    <property type="match status" value="1"/>
</dbReference>
<keyword evidence="3" id="KW-0010">Activator</keyword>
<dbReference type="Gene3D" id="1.10.10.10">
    <property type="entry name" value="Winged helix-like DNA-binding domain superfamily/Winged helix DNA-binding domain"/>
    <property type="match status" value="1"/>
</dbReference>
<evidence type="ECO:0000313" key="7">
    <source>
        <dbReference type="EMBL" id="GEN30761.1"/>
    </source>
</evidence>
<evidence type="ECO:0000256" key="1">
    <source>
        <dbReference type="ARBA" id="ARBA00023015"/>
    </source>
</evidence>
<dbReference type="InterPro" id="IPR012318">
    <property type="entry name" value="HTH_CRP"/>
</dbReference>
<dbReference type="OrthoDB" id="9810708at2"/>
<dbReference type="AlphaFoldDB" id="A0A511UYB3"/>